<dbReference type="CDD" id="cd20071">
    <property type="entry name" value="SET_SMYD"/>
    <property type="match status" value="1"/>
</dbReference>
<reference evidence="2 3" key="1">
    <citation type="journal article" date="2024" name="Commun. Biol.">
        <title>Comparative genomic analysis of thermophilic fungi reveals convergent evolutionary adaptations and gene losses.</title>
        <authorList>
            <person name="Steindorff A.S."/>
            <person name="Aguilar-Pontes M.V."/>
            <person name="Robinson A.J."/>
            <person name="Andreopoulos B."/>
            <person name="LaButti K."/>
            <person name="Kuo A."/>
            <person name="Mondo S."/>
            <person name="Riley R."/>
            <person name="Otillar R."/>
            <person name="Haridas S."/>
            <person name="Lipzen A."/>
            <person name="Grimwood J."/>
            <person name="Schmutz J."/>
            <person name="Clum A."/>
            <person name="Reid I.D."/>
            <person name="Moisan M.C."/>
            <person name="Butler G."/>
            <person name="Nguyen T.T.M."/>
            <person name="Dewar K."/>
            <person name="Conant G."/>
            <person name="Drula E."/>
            <person name="Henrissat B."/>
            <person name="Hansel C."/>
            <person name="Singer S."/>
            <person name="Hutchinson M.I."/>
            <person name="de Vries R.P."/>
            <person name="Natvig D.O."/>
            <person name="Powell A.J."/>
            <person name="Tsang A."/>
            <person name="Grigoriev I.V."/>
        </authorList>
    </citation>
    <scope>NUCLEOTIDE SEQUENCE [LARGE SCALE GENOMIC DNA]</scope>
    <source>
        <strain evidence="2 3">CBS 494.80</strain>
    </source>
</reference>
<dbReference type="PROSITE" id="PS50280">
    <property type="entry name" value="SET"/>
    <property type="match status" value="1"/>
</dbReference>
<name>A0ABR4C257_9HELO</name>
<dbReference type="Pfam" id="PF00856">
    <property type="entry name" value="SET"/>
    <property type="match status" value="1"/>
</dbReference>
<evidence type="ECO:0000259" key="1">
    <source>
        <dbReference type="PROSITE" id="PS50280"/>
    </source>
</evidence>
<keyword evidence="3" id="KW-1185">Reference proteome</keyword>
<dbReference type="InterPro" id="IPR046341">
    <property type="entry name" value="SET_dom_sf"/>
</dbReference>
<organism evidence="2 3">
    <name type="scientific">Oculimacula yallundae</name>
    <dbReference type="NCBI Taxonomy" id="86028"/>
    <lineage>
        <taxon>Eukaryota</taxon>
        <taxon>Fungi</taxon>
        <taxon>Dikarya</taxon>
        <taxon>Ascomycota</taxon>
        <taxon>Pezizomycotina</taxon>
        <taxon>Leotiomycetes</taxon>
        <taxon>Helotiales</taxon>
        <taxon>Ploettnerulaceae</taxon>
        <taxon>Oculimacula</taxon>
    </lineage>
</organism>
<evidence type="ECO:0000313" key="3">
    <source>
        <dbReference type="Proteomes" id="UP001595075"/>
    </source>
</evidence>
<evidence type="ECO:0000313" key="2">
    <source>
        <dbReference type="EMBL" id="KAL2063083.1"/>
    </source>
</evidence>
<sequence>MSKFTPWMKNAEEKKKHANLASMFKEYAMPLYSHRSEQYNGKDFEMIGFFRYLGLFRHSCIPNSHFSYNKNQQERRAAIHATHNIRAGEEVTITYLPASSYDDHLFPDALQVLQRTFGRTCTCPIHTPAGYQAQANKTDFLKERKGRMMLQNVNFVDYQQRLYVLDGILKIYNKYQVFDIRFLRMFEEAIATACSNGDMARAAVFAFYTKHLYAKIEGAESIYGLAIRDMHRYKNSPGCHPKFKAGGPWASGPTQIPRAFNGDRSMISAAMKDWLWMRGPWKTLAHGSSEYRKLTGLGTLPFASFESEDEIVPFDIDARLGPWEEVYPRWHQSIVQWDPRAILR</sequence>
<dbReference type="InterPro" id="IPR001214">
    <property type="entry name" value="SET_dom"/>
</dbReference>
<comment type="caution">
    <text evidence="2">The sequence shown here is derived from an EMBL/GenBank/DDBJ whole genome shotgun (WGS) entry which is preliminary data.</text>
</comment>
<feature type="domain" description="SET" evidence="1">
    <location>
        <begin position="1"/>
        <end position="96"/>
    </location>
</feature>
<dbReference type="PANTHER" id="PTHR47332:SF2">
    <property type="entry name" value="SET-6"/>
    <property type="match status" value="1"/>
</dbReference>
<dbReference type="Gene3D" id="2.170.270.10">
    <property type="entry name" value="SET domain"/>
    <property type="match status" value="1"/>
</dbReference>
<dbReference type="SUPFAM" id="SSF82199">
    <property type="entry name" value="SET domain"/>
    <property type="match status" value="1"/>
</dbReference>
<dbReference type="Proteomes" id="UP001595075">
    <property type="component" value="Unassembled WGS sequence"/>
</dbReference>
<protein>
    <recommendedName>
        <fullName evidence="1">SET domain-containing protein</fullName>
    </recommendedName>
</protein>
<proteinExistence type="predicted"/>
<gene>
    <name evidence="2" type="ORF">VTL71DRAFT_6155</name>
</gene>
<dbReference type="PANTHER" id="PTHR47332">
    <property type="entry name" value="SET DOMAIN-CONTAINING PROTEIN 5"/>
    <property type="match status" value="1"/>
</dbReference>
<accession>A0ABR4C257</accession>
<dbReference type="EMBL" id="JAZHXI010000016">
    <property type="protein sequence ID" value="KAL2063083.1"/>
    <property type="molecule type" value="Genomic_DNA"/>
</dbReference>
<dbReference type="InterPro" id="IPR053185">
    <property type="entry name" value="SET_domain_protein"/>
</dbReference>